<name>A0A1C7N7I9_9FUNG</name>
<dbReference type="AlphaFoldDB" id="A0A1C7N7I9"/>
<comment type="caution">
    <text evidence="2">The sequence shown here is derived from an EMBL/GenBank/DDBJ whole genome shotgun (WGS) entry which is preliminary data.</text>
</comment>
<gene>
    <name evidence="2" type="ORF">A0J61_08654</name>
</gene>
<keyword evidence="1" id="KW-0175">Coiled coil</keyword>
<dbReference type="Proteomes" id="UP000093000">
    <property type="component" value="Unassembled WGS sequence"/>
</dbReference>
<evidence type="ECO:0000313" key="2">
    <source>
        <dbReference type="EMBL" id="OBZ83294.1"/>
    </source>
</evidence>
<protein>
    <submittedName>
        <fullName evidence="2">Uncharacterized protein</fullName>
    </submittedName>
</protein>
<sequence>MPSNTNPTTKSPIRNIIFCDKRIKKPIRRRKPHHLQNRKPIDKPIEKKGKYDMDDIQSDLDYACDSLASIQVVYDSLKHTYLGCQNKIEQHKANTRLCDMEKELLIAYDDISLQIAHLKKDVARIEKEMDHIKNTVQTDSCSEASSVLSSPASSNTQFLLDDFNLFNYGNKLDEFQPGFFHYPMSSHTLPI</sequence>
<dbReference type="OrthoDB" id="2286748at2759"/>
<keyword evidence="3" id="KW-1185">Reference proteome</keyword>
<evidence type="ECO:0000256" key="1">
    <source>
        <dbReference type="SAM" id="Coils"/>
    </source>
</evidence>
<reference evidence="2 3" key="1">
    <citation type="submission" date="2016-03" db="EMBL/GenBank/DDBJ databases">
        <title>Choanephora cucurbitarum.</title>
        <authorList>
            <person name="Min B."/>
            <person name="Park H."/>
            <person name="Park J.-H."/>
            <person name="Shin H.-D."/>
            <person name="Choi I.-G."/>
        </authorList>
    </citation>
    <scope>NUCLEOTIDE SEQUENCE [LARGE SCALE GENOMIC DNA]</scope>
    <source>
        <strain evidence="2 3">KUS-F28377</strain>
    </source>
</reference>
<dbReference type="InParanoid" id="A0A1C7N7I9"/>
<evidence type="ECO:0000313" key="3">
    <source>
        <dbReference type="Proteomes" id="UP000093000"/>
    </source>
</evidence>
<organism evidence="2 3">
    <name type="scientific">Choanephora cucurbitarum</name>
    <dbReference type="NCBI Taxonomy" id="101091"/>
    <lineage>
        <taxon>Eukaryota</taxon>
        <taxon>Fungi</taxon>
        <taxon>Fungi incertae sedis</taxon>
        <taxon>Mucoromycota</taxon>
        <taxon>Mucoromycotina</taxon>
        <taxon>Mucoromycetes</taxon>
        <taxon>Mucorales</taxon>
        <taxon>Mucorineae</taxon>
        <taxon>Choanephoraceae</taxon>
        <taxon>Choanephoroideae</taxon>
        <taxon>Choanephora</taxon>
    </lineage>
</organism>
<feature type="coiled-coil region" evidence="1">
    <location>
        <begin position="108"/>
        <end position="135"/>
    </location>
</feature>
<proteinExistence type="predicted"/>
<dbReference type="EMBL" id="LUGH01000688">
    <property type="protein sequence ID" value="OBZ83294.1"/>
    <property type="molecule type" value="Genomic_DNA"/>
</dbReference>
<accession>A0A1C7N7I9</accession>